<comment type="caution">
    <text evidence="2">The sequence shown here is derived from an EMBL/GenBank/DDBJ whole genome shotgun (WGS) entry which is preliminary data.</text>
</comment>
<feature type="transmembrane region" description="Helical" evidence="1">
    <location>
        <begin position="40"/>
        <end position="62"/>
    </location>
</feature>
<name>A0AAV4Y4W0_CAEEX</name>
<proteinExistence type="predicted"/>
<reference evidence="2 3" key="1">
    <citation type="submission" date="2021-06" db="EMBL/GenBank/DDBJ databases">
        <title>Caerostris extrusa draft genome.</title>
        <authorList>
            <person name="Kono N."/>
            <person name="Arakawa K."/>
        </authorList>
    </citation>
    <scope>NUCLEOTIDE SEQUENCE [LARGE SCALE GENOMIC DNA]</scope>
</reference>
<dbReference type="Proteomes" id="UP001054945">
    <property type="component" value="Unassembled WGS sequence"/>
</dbReference>
<evidence type="ECO:0000313" key="3">
    <source>
        <dbReference type="Proteomes" id="UP001054945"/>
    </source>
</evidence>
<keyword evidence="1" id="KW-0812">Transmembrane</keyword>
<dbReference type="AlphaFoldDB" id="A0AAV4Y4W0"/>
<protein>
    <submittedName>
        <fullName evidence="2">Uncharacterized protein</fullName>
    </submittedName>
</protein>
<sequence>MFSSGAKLDQQVALQFRFGEIFENFRDFPNFLETLKSKEFSVSVVAIVSAVIEITTMALSTLQSLCQQHIIS</sequence>
<accession>A0AAV4Y4W0</accession>
<keyword evidence="1" id="KW-1133">Transmembrane helix</keyword>
<evidence type="ECO:0000256" key="1">
    <source>
        <dbReference type="SAM" id="Phobius"/>
    </source>
</evidence>
<keyword evidence="1" id="KW-0472">Membrane</keyword>
<dbReference type="EMBL" id="BPLR01018790">
    <property type="protein sequence ID" value="GIZ02277.1"/>
    <property type="molecule type" value="Genomic_DNA"/>
</dbReference>
<keyword evidence="3" id="KW-1185">Reference proteome</keyword>
<gene>
    <name evidence="2" type="ORF">CEXT_154451</name>
</gene>
<organism evidence="2 3">
    <name type="scientific">Caerostris extrusa</name>
    <name type="common">Bark spider</name>
    <name type="synonym">Caerostris bankana</name>
    <dbReference type="NCBI Taxonomy" id="172846"/>
    <lineage>
        <taxon>Eukaryota</taxon>
        <taxon>Metazoa</taxon>
        <taxon>Ecdysozoa</taxon>
        <taxon>Arthropoda</taxon>
        <taxon>Chelicerata</taxon>
        <taxon>Arachnida</taxon>
        <taxon>Araneae</taxon>
        <taxon>Araneomorphae</taxon>
        <taxon>Entelegynae</taxon>
        <taxon>Araneoidea</taxon>
        <taxon>Araneidae</taxon>
        <taxon>Caerostris</taxon>
    </lineage>
</organism>
<evidence type="ECO:0000313" key="2">
    <source>
        <dbReference type="EMBL" id="GIZ02277.1"/>
    </source>
</evidence>